<feature type="transmembrane region" description="Helical" evidence="1">
    <location>
        <begin position="271"/>
        <end position="294"/>
    </location>
</feature>
<protein>
    <recommendedName>
        <fullName evidence="4">Glycosyltransferase RgtA/B/C/D-like domain-containing protein</fullName>
    </recommendedName>
</protein>
<feature type="transmembrane region" description="Helical" evidence="1">
    <location>
        <begin position="7"/>
        <end position="24"/>
    </location>
</feature>
<gene>
    <name evidence="2" type="ORF">A2871_03335</name>
</gene>
<keyword evidence="1" id="KW-0472">Membrane</keyword>
<name>A0A1F5ITK6_9BACT</name>
<feature type="transmembrane region" description="Helical" evidence="1">
    <location>
        <begin position="63"/>
        <end position="82"/>
    </location>
</feature>
<dbReference type="AlphaFoldDB" id="A0A1F5ITK6"/>
<keyword evidence="1" id="KW-0812">Transmembrane</keyword>
<feature type="transmembrane region" description="Helical" evidence="1">
    <location>
        <begin position="306"/>
        <end position="325"/>
    </location>
</feature>
<accession>A0A1F5ITK6</accession>
<evidence type="ECO:0008006" key="4">
    <source>
        <dbReference type="Google" id="ProtNLM"/>
    </source>
</evidence>
<proteinExistence type="predicted"/>
<reference evidence="2 3" key="1">
    <citation type="journal article" date="2016" name="Nat. Commun.">
        <title>Thousands of microbial genomes shed light on interconnected biogeochemical processes in an aquifer system.</title>
        <authorList>
            <person name="Anantharaman K."/>
            <person name="Brown C.T."/>
            <person name="Hug L.A."/>
            <person name="Sharon I."/>
            <person name="Castelle C.J."/>
            <person name="Probst A.J."/>
            <person name="Thomas B.C."/>
            <person name="Singh A."/>
            <person name="Wilkins M.J."/>
            <person name="Karaoz U."/>
            <person name="Brodie E.L."/>
            <person name="Williams K.H."/>
            <person name="Hubbard S.S."/>
            <person name="Banfield J.F."/>
        </authorList>
    </citation>
    <scope>NUCLEOTIDE SEQUENCE [LARGE SCALE GENOMIC DNA]</scope>
</reference>
<feature type="transmembrane region" description="Helical" evidence="1">
    <location>
        <begin position="356"/>
        <end position="373"/>
    </location>
</feature>
<dbReference type="Proteomes" id="UP000176336">
    <property type="component" value="Unassembled WGS sequence"/>
</dbReference>
<sequence length="495" mass="57850">MINKIQLFVILSIILIIAASLRLYQLSNNYNYYGDSARDLLEIRNWFTSGQIPLKGPLTSMGTFHLGPFYYYLIAPFVFIFRNDPIGPVYFEVIDSLLLVTIGFLFLYKSVNFSTAFIFSFLITLSPLAILLSRGSWNPHPQFLVTLLLVFSFIQFVKTNSLRFIFISAFLTGIGIQLHYTFLANFFSLILLILLFKRNRLNYKLWLLFILGFFLPLLPFFVGQALNNFIDVRLAIDFINQSDSGNRHFVFKTIQDRITYPFVVLFPTDNLFWLFRLLVFPFYLFIFVNAILISVSKTYLSLPTRIVLILFISNIIQFTLVGVPFYGPYHYSAAILALLLICIYLSYLYHFVRFKFVWLPFFTIFMLWEIFLIPNSYKTPRTPEVVYKSSEIIIDDYRSRPKDPMVGIFIISPITLSSGFEYRYLLENEGIKTFSSSRPATADYVIIEGLGSNQTNLQIRESSRRIELMKELRFDYGGEQVNFTKIYKIERINRI</sequence>
<dbReference type="EMBL" id="MFCR01000002">
    <property type="protein sequence ID" value="OGE19666.1"/>
    <property type="molecule type" value="Genomic_DNA"/>
</dbReference>
<feature type="transmembrane region" description="Helical" evidence="1">
    <location>
        <begin position="113"/>
        <end position="132"/>
    </location>
</feature>
<feature type="transmembrane region" description="Helical" evidence="1">
    <location>
        <begin position="144"/>
        <end position="171"/>
    </location>
</feature>
<feature type="transmembrane region" description="Helical" evidence="1">
    <location>
        <begin position="177"/>
        <end position="196"/>
    </location>
</feature>
<evidence type="ECO:0000256" key="1">
    <source>
        <dbReference type="SAM" id="Phobius"/>
    </source>
</evidence>
<comment type="caution">
    <text evidence="2">The sequence shown here is derived from an EMBL/GenBank/DDBJ whole genome shotgun (WGS) entry which is preliminary data.</text>
</comment>
<feature type="transmembrane region" description="Helical" evidence="1">
    <location>
        <begin position="203"/>
        <end position="222"/>
    </location>
</feature>
<feature type="transmembrane region" description="Helical" evidence="1">
    <location>
        <begin position="405"/>
        <end position="426"/>
    </location>
</feature>
<organism evidence="2 3">
    <name type="scientific">Candidatus Daviesbacteria bacterium RIFCSPHIGHO2_01_FULL_41_23</name>
    <dbReference type="NCBI Taxonomy" id="1797764"/>
    <lineage>
        <taxon>Bacteria</taxon>
        <taxon>Candidatus Daviesiibacteriota</taxon>
    </lineage>
</organism>
<evidence type="ECO:0000313" key="2">
    <source>
        <dbReference type="EMBL" id="OGE19666.1"/>
    </source>
</evidence>
<feature type="transmembrane region" description="Helical" evidence="1">
    <location>
        <begin position="89"/>
        <end position="107"/>
    </location>
</feature>
<keyword evidence="1" id="KW-1133">Transmembrane helix</keyword>
<feature type="transmembrane region" description="Helical" evidence="1">
    <location>
        <begin position="331"/>
        <end position="349"/>
    </location>
</feature>
<evidence type="ECO:0000313" key="3">
    <source>
        <dbReference type="Proteomes" id="UP000176336"/>
    </source>
</evidence>